<dbReference type="GO" id="GO:0005185">
    <property type="term" value="F:neurohypophyseal hormone activity"/>
    <property type="evidence" value="ECO:0007669"/>
    <property type="project" value="InterPro"/>
</dbReference>
<dbReference type="RefSeq" id="XP_009016584.1">
    <property type="nucleotide sequence ID" value="XM_009018336.1"/>
</dbReference>
<dbReference type="EMBL" id="AMQM01003908">
    <property type="status" value="NOT_ANNOTATED_CDS"/>
    <property type="molecule type" value="Genomic_DNA"/>
</dbReference>
<reference evidence="5 7" key="2">
    <citation type="journal article" date="2013" name="Nature">
        <title>Insights into bilaterian evolution from three spiralian genomes.</title>
        <authorList>
            <person name="Simakov O."/>
            <person name="Marletaz F."/>
            <person name="Cho S.J."/>
            <person name="Edsinger-Gonzales E."/>
            <person name="Havlak P."/>
            <person name="Hellsten U."/>
            <person name="Kuo D.H."/>
            <person name="Larsson T."/>
            <person name="Lv J."/>
            <person name="Arendt D."/>
            <person name="Savage R."/>
            <person name="Osoegawa K."/>
            <person name="de Jong P."/>
            <person name="Grimwood J."/>
            <person name="Chapman J.A."/>
            <person name="Shapiro H."/>
            <person name="Aerts A."/>
            <person name="Otillar R.P."/>
            <person name="Terry A.Y."/>
            <person name="Boore J.L."/>
            <person name="Grigoriev I.V."/>
            <person name="Lindberg D.R."/>
            <person name="Seaver E.C."/>
            <person name="Weisblat D.A."/>
            <person name="Putnam N.H."/>
            <person name="Rokhsar D.S."/>
        </authorList>
    </citation>
    <scope>NUCLEOTIDE SEQUENCE</scope>
</reference>
<keyword evidence="2 4" id="KW-0732">Signal</keyword>
<comment type="similarity">
    <text evidence="1">Belongs to the vasopressin/oxytocin family.</text>
</comment>
<dbReference type="GO" id="GO:0035556">
    <property type="term" value="P:intracellular signal transduction"/>
    <property type="evidence" value="ECO:0000318"/>
    <property type="project" value="GO_Central"/>
</dbReference>
<dbReference type="GO" id="GO:0005184">
    <property type="term" value="F:neuropeptide hormone activity"/>
    <property type="evidence" value="ECO:0000318"/>
    <property type="project" value="GO_Central"/>
</dbReference>
<evidence type="ECO:0000256" key="1">
    <source>
        <dbReference type="ARBA" id="ARBA00007369"/>
    </source>
</evidence>
<dbReference type="EnsemblMetazoa" id="HelroT77987">
    <property type="protein sequence ID" value="HelroP77987"/>
    <property type="gene ID" value="HelroG77987"/>
</dbReference>
<dbReference type="STRING" id="6412.T1G361"/>
<dbReference type="PANTHER" id="PTHR11681:SF5">
    <property type="entry name" value="ISOTOCIN"/>
    <property type="match status" value="1"/>
</dbReference>
<evidence type="ECO:0000256" key="4">
    <source>
        <dbReference type="SAM" id="SignalP"/>
    </source>
</evidence>
<dbReference type="KEGG" id="hro:HELRODRAFT_77987"/>
<evidence type="ECO:0000313" key="6">
    <source>
        <dbReference type="EnsemblMetazoa" id="HelroP77987"/>
    </source>
</evidence>
<feature type="chain" id="PRO_5010981110" evidence="4">
    <location>
        <begin position="25"/>
        <end position="123"/>
    </location>
</feature>
<dbReference type="Pfam" id="PF00184">
    <property type="entry name" value="Hormone_5"/>
    <property type="match status" value="1"/>
</dbReference>
<evidence type="ECO:0000256" key="2">
    <source>
        <dbReference type="ARBA" id="ARBA00022729"/>
    </source>
</evidence>
<dbReference type="OMA" id="CEHEPEF"/>
<dbReference type="GO" id="GO:0030141">
    <property type="term" value="C:secretory granule"/>
    <property type="evidence" value="ECO:0000318"/>
    <property type="project" value="GO_Central"/>
</dbReference>
<dbReference type="InterPro" id="IPR036387">
    <property type="entry name" value="Neurhyp_horm_dom_sf"/>
</dbReference>
<dbReference type="PRINTS" id="PR00831">
    <property type="entry name" value="NEUROPHYSIN"/>
</dbReference>
<feature type="signal peptide" evidence="4">
    <location>
        <begin position="1"/>
        <end position="24"/>
    </location>
</feature>
<dbReference type="CTD" id="20215509"/>
<dbReference type="PANTHER" id="PTHR11681">
    <property type="entry name" value="NEUROPHYSIN"/>
    <property type="match status" value="1"/>
</dbReference>
<gene>
    <name evidence="6" type="primary">20215509</name>
    <name evidence="5" type="ORF">HELRODRAFT_77987</name>
</gene>
<dbReference type="Gene3D" id="2.60.9.10">
    <property type="entry name" value="Neurohypophysial hormone domain"/>
    <property type="match status" value="1"/>
</dbReference>
<dbReference type="GO" id="GO:0005615">
    <property type="term" value="C:extracellular space"/>
    <property type="evidence" value="ECO:0000318"/>
    <property type="project" value="GO_Central"/>
</dbReference>
<dbReference type="EMBL" id="KB096365">
    <property type="protein sequence ID" value="ESO05269.1"/>
    <property type="molecule type" value="Genomic_DNA"/>
</dbReference>
<sequence length="123" mass="13377">MISNNFFFITSIFFVLLTLEPNNACFIRNCPIGGKKRSYEDDGTNFRQCPPCGTSGPENNLQGICVSENLCCIDNIGCFRNRSLTADCKVENMIPSPCVLIGKKCGKYDGVCAAKGVCCNNNG</sequence>
<dbReference type="HOGENOM" id="CLU_125770_1_1_1"/>
<protein>
    <submittedName>
        <fullName evidence="5 6">Uncharacterized protein</fullName>
    </submittedName>
</protein>
<accession>T1G361</accession>
<evidence type="ECO:0000313" key="5">
    <source>
        <dbReference type="EMBL" id="ESO05269.1"/>
    </source>
</evidence>
<dbReference type="SUPFAM" id="SSF49606">
    <property type="entry name" value="Neurophysin II"/>
    <property type="match status" value="1"/>
</dbReference>
<reference evidence="6" key="3">
    <citation type="submission" date="2015-06" db="UniProtKB">
        <authorList>
            <consortium name="EnsemblMetazoa"/>
        </authorList>
    </citation>
    <scope>IDENTIFICATION</scope>
</reference>
<name>T1G361_HELRO</name>
<evidence type="ECO:0000313" key="7">
    <source>
        <dbReference type="Proteomes" id="UP000015101"/>
    </source>
</evidence>
<dbReference type="InParanoid" id="T1G361"/>
<dbReference type="SMART" id="SM00003">
    <property type="entry name" value="NH"/>
    <property type="match status" value="1"/>
</dbReference>
<dbReference type="eggNOG" id="ENOG502S2CT">
    <property type="taxonomic scope" value="Eukaryota"/>
</dbReference>
<dbReference type="AlphaFoldDB" id="T1G361"/>
<proteinExistence type="inferred from homology"/>
<dbReference type="OrthoDB" id="10056056at2759"/>
<keyword evidence="7" id="KW-1185">Reference proteome</keyword>
<dbReference type="InterPro" id="IPR000981">
    <property type="entry name" value="Neurhyp_horm"/>
</dbReference>
<dbReference type="Proteomes" id="UP000015101">
    <property type="component" value="Unassembled WGS sequence"/>
</dbReference>
<dbReference type="InterPro" id="IPR022423">
    <property type="entry name" value="Neurohypophysial_hormone_CS"/>
</dbReference>
<keyword evidence="3" id="KW-1015">Disulfide bond</keyword>
<reference evidence="7" key="1">
    <citation type="submission" date="2012-12" db="EMBL/GenBank/DDBJ databases">
        <authorList>
            <person name="Hellsten U."/>
            <person name="Grimwood J."/>
            <person name="Chapman J.A."/>
            <person name="Shapiro H."/>
            <person name="Aerts A."/>
            <person name="Otillar R.P."/>
            <person name="Terry A.Y."/>
            <person name="Boore J.L."/>
            <person name="Simakov O."/>
            <person name="Marletaz F."/>
            <person name="Cho S.-J."/>
            <person name="Edsinger-Gonzales E."/>
            <person name="Havlak P."/>
            <person name="Kuo D.-H."/>
            <person name="Larsson T."/>
            <person name="Lv J."/>
            <person name="Arendt D."/>
            <person name="Savage R."/>
            <person name="Osoegawa K."/>
            <person name="de Jong P."/>
            <person name="Lindberg D.R."/>
            <person name="Seaver E.C."/>
            <person name="Weisblat D.A."/>
            <person name="Putnam N.H."/>
            <person name="Grigoriev I.V."/>
            <person name="Rokhsar D.S."/>
        </authorList>
    </citation>
    <scope>NUCLEOTIDE SEQUENCE</scope>
</reference>
<dbReference type="PROSITE" id="PS00264">
    <property type="entry name" value="NEUROHYPOPHYS_HORM"/>
    <property type="match status" value="1"/>
</dbReference>
<evidence type="ECO:0000256" key="3">
    <source>
        <dbReference type="ARBA" id="ARBA00023157"/>
    </source>
</evidence>
<organism evidence="6 7">
    <name type="scientific">Helobdella robusta</name>
    <name type="common">Californian leech</name>
    <dbReference type="NCBI Taxonomy" id="6412"/>
    <lineage>
        <taxon>Eukaryota</taxon>
        <taxon>Metazoa</taxon>
        <taxon>Spiralia</taxon>
        <taxon>Lophotrochozoa</taxon>
        <taxon>Annelida</taxon>
        <taxon>Clitellata</taxon>
        <taxon>Hirudinea</taxon>
        <taxon>Rhynchobdellida</taxon>
        <taxon>Glossiphoniidae</taxon>
        <taxon>Helobdella</taxon>
    </lineage>
</organism>
<dbReference type="GeneID" id="20215509"/>